<organism evidence="12">
    <name type="scientific">hydrothermal vent metagenome</name>
    <dbReference type="NCBI Taxonomy" id="652676"/>
    <lineage>
        <taxon>unclassified sequences</taxon>
        <taxon>metagenomes</taxon>
        <taxon>ecological metagenomes</taxon>
    </lineage>
</organism>
<dbReference type="GO" id="GO:0043138">
    <property type="term" value="F:3'-5' DNA helicase activity"/>
    <property type="evidence" value="ECO:0007669"/>
    <property type="project" value="UniProtKB-EC"/>
</dbReference>
<dbReference type="GO" id="GO:0005829">
    <property type="term" value="C:cytosol"/>
    <property type="evidence" value="ECO:0007669"/>
    <property type="project" value="TreeGrafter"/>
</dbReference>
<dbReference type="InterPro" id="IPR027417">
    <property type="entry name" value="P-loop_NTPase"/>
</dbReference>
<comment type="catalytic activity">
    <reaction evidence="9">
        <text>ATP + H2O = ADP + phosphate + H(+)</text>
        <dbReference type="Rhea" id="RHEA:13065"/>
        <dbReference type="ChEBI" id="CHEBI:15377"/>
        <dbReference type="ChEBI" id="CHEBI:15378"/>
        <dbReference type="ChEBI" id="CHEBI:30616"/>
        <dbReference type="ChEBI" id="CHEBI:43474"/>
        <dbReference type="ChEBI" id="CHEBI:456216"/>
        <dbReference type="EC" id="5.6.2.4"/>
    </reaction>
</comment>
<dbReference type="Gene3D" id="1.10.486.10">
    <property type="entry name" value="PCRA, domain 4"/>
    <property type="match status" value="1"/>
</dbReference>
<dbReference type="InterPro" id="IPR013986">
    <property type="entry name" value="DExx_box_DNA_helicase_dom_sf"/>
</dbReference>
<dbReference type="InterPro" id="IPR014016">
    <property type="entry name" value="UvrD-like_ATP-bd"/>
</dbReference>
<dbReference type="AlphaFoldDB" id="A0A3B0T7T2"/>
<dbReference type="Gene3D" id="3.40.50.300">
    <property type="entry name" value="P-loop containing nucleotide triphosphate hydrolases"/>
    <property type="match status" value="2"/>
</dbReference>
<evidence type="ECO:0000256" key="9">
    <source>
        <dbReference type="ARBA" id="ARBA00048988"/>
    </source>
</evidence>
<evidence type="ECO:0000313" key="12">
    <source>
        <dbReference type="EMBL" id="VAW09397.1"/>
    </source>
</evidence>
<dbReference type="EMBL" id="UOEK01000572">
    <property type="protein sequence ID" value="VAW09397.1"/>
    <property type="molecule type" value="Genomic_DNA"/>
</dbReference>
<feature type="domain" description="UvrD-like helicase C-terminal" evidence="11">
    <location>
        <begin position="299"/>
        <end position="570"/>
    </location>
</feature>
<name>A0A3B0T7T2_9ZZZZ</name>
<evidence type="ECO:0000256" key="3">
    <source>
        <dbReference type="ARBA" id="ARBA00022801"/>
    </source>
</evidence>
<sequence>MFASSLDQDAGWLGELNDAQRGAVLHAPGSPLRIVAGAGSGKTRTLAARVAWLIESGVSAERILLLTFTRRAAAEMLRRASGMTTSRDLRAVWGGTFHSTANRLLRQYGETVGLAPGFTVLDQGDATDLFGIVRTESGLASGKRRFPQKSTLAAIYTRVINAQVPLVVTVEERFPWCRDHVDSIKEIVRRYTERKQETNTVDYDDLLLYLRALLQSPVGATVRSMFDHVLVDEYQDTNAVQVDILEALCGLAGPLTVVGDDAQAIYGFRAASADNLLRFDARFHSVTTVMLEQNYRSTPQILGLANAVMTRSTDTVPKTLWSNRRDAVKPTVHTCTDEATQADVICDLVLERREHGVSLRDQAVLFRTGHHADGLEMELGRRNIPFVKYGGLKFVEAAHVKDLVAMLRILDNPRDELAWHRVLELVPGIGPKTAARVFEAVSRSAEDGATEPLVAFMCGDFMVTSESRPWIGRLGDAFGKALGDGNEPLVPLQIEYVGSVLADLLTERYDNLAVRLGDLDQLHALSAEYTRRSQFIADLTLDPPDSTSQVSDPHLDDDYLVLSTIHSAKGGEWDSVYVMHAADGNLPSDLALGDDGGLEEERRLFYVALTRAKNNLDILYPQRFYFRRFGGDPSHTYAQPTRFLDGLEGLVNKVAATPAVDTDSARTVVVGADPVTDVVSALFE</sequence>
<dbReference type="PROSITE" id="PS51217">
    <property type="entry name" value="UVRD_HELICASE_CTER"/>
    <property type="match status" value="1"/>
</dbReference>
<evidence type="ECO:0000256" key="1">
    <source>
        <dbReference type="ARBA" id="ARBA00009922"/>
    </source>
</evidence>
<dbReference type="PROSITE" id="PS51198">
    <property type="entry name" value="UVRD_HELICASE_ATP_BIND"/>
    <property type="match status" value="1"/>
</dbReference>
<evidence type="ECO:0000256" key="8">
    <source>
        <dbReference type="ARBA" id="ARBA00034808"/>
    </source>
</evidence>
<evidence type="ECO:0000256" key="5">
    <source>
        <dbReference type="ARBA" id="ARBA00022840"/>
    </source>
</evidence>
<protein>
    <recommendedName>
        <fullName evidence="8">DNA 3'-5' helicase</fullName>
        <ecNumber evidence="8">5.6.2.4</ecNumber>
    </recommendedName>
</protein>
<dbReference type="GO" id="GO:0000725">
    <property type="term" value="P:recombinational repair"/>
    <property type="evidence" value="ECO:0007669"/>
    <property type="project" value="TreeGrafter"/>
</dbReference>
<evidence type="ECO:0000256" key="4">
    <source>
        <dbReference type="ARBA" id="ARBA00022806"/>
    </source>
</evidence>
<gene>
    <name evidence="12" type="ORF">MNBD_ACTINO02-1821</name>
</gene>
<reference evidence="12" key="1">
    <citation type="submission" date="2018-06" db="EMBL/GenBank/DDBJ databases">
        <authorList>
            <person name="Zhirakovskaya E."/>
        </authorList>
    </citation>
    <scope>NUCLEOTIDE SEQUENCE</scope>
</reference>
<comment type="similarity">
    <text evidence="1">Belongs to the helicase family. UvrD subfamily.</text>
</comment>
<dbReference type="Pfam" id="PF00580">
    <property type="entry name" value="UvrD-helicase"/>
    <property type="match status" value="1"/>
</dbReference>
<dbReference type="EC" id="5.6.2.4" evidence="8"/>
<dbReference type="InterPro" id="IPR014017">
    <property type="entry name" value="DNA_helicase_UvrD-like_C"/>
</dbReference>
<feature type="domain" description="UvrD-like helicase ATP-binding" evidence="10">
    <location>
        <begin position="15"/>
        <end position="298"/>
    </location>
</feature>
<evidence type="ECO:0000259" key="10">
    <source>
        <dbReference type="PROSITE" id="PS51198"/>
    </source>
</evidence>
<proteinExistence type="inferred from homology"/>
<dbReference type="InterPro" id="IPR000212">
    <property type="entry name" value="DNA_helicase_UvrD/REP"/>
</dbReference>
<keyword evidence="5" id="KW-0067">ATP-binding</keyword>
<dbReference type="GO" id="GO:0003677">
    <property type="term" value="F:DNA binding"/>
    <property type="evidence" value="ECO:0007669"/>
    <property type="project" value="InterPro"/>
</dbReference>
<dbReference type="GO" id="GO:0005524">
    <property type="term" value="F:ATP binding"/>
    <property type="evidence" value="ECO:0007669"/>
    <property type="project" value="UniProtKB-KW"/>
</dbReference>
<dbReference type="SUPFAM" id="SSF52540">
    <property type="entry name" value="P-loop containing nucleoside triphosphate hydrolases"/>
    <property type="match status" value="1"/>
</dbReference>
<evidence type="ECO:0000256" key="7">
    <source>
        <dbReference type="ARBA" id="ARBA00034617"/>
    </source>
</evidence>
<dbReference type="PANTHER" id="PTHR11070">
    <property type="entry name" value="UVRD / RECB / PCRA DNA HELICASE FAMILY MEMBER"/>
    <property type="match status" value="1"/>
</dbReference>
<keyword evidence="6" id="KW-0413">Isomerase</keyword>
<evidence type="ECO:0000259" key="11">
    <source>
        <dbReference type="PROSITE" id="PS51217"/>
    </source>
</evidence>
<evidence type="ECO:0000256" key="6">
    <source>
        <dbReference type="ARBA" id="ARBA00023235"/>
    </source>
</evidence>
<dbReference type="CDD" id="cd17932">
    <property type="entry name" value="DEXQc_UvrD"/>
    <property type="match status" value="1"/>
</dbReference>
<accession>A0A3B0T7T2</accession>
<dbReference type="Gene3D" id="1.10.10.160">
    <property type="match status" value="1"/>
</dbReference>
<keyword evidence="3" id="KW-0378">Hydrolase</keyword>
<dbReference type="Pfam" id="PF13361">
    <property type="entry name" value="UvrD_C"/>
    <property type="match status" value="2"/>
</dbReference>
<evidence type="ECO:0000256" key="2">
    <source>
        <dbReference type="ARBA" id="ARBA00022741"/>
    </source>
</evidence>
<comment type="catalytic activity">
    <reaction evidence="7">
        <text>Couples ATP hydrolysis with the unwinding of duplex DNA by translocating in the 3'-5' direction.</text>
        <dbReference type="EC" id="5.6.2.4"/>
    </reaction>
</comment>
<keyword evidence="4 12" id="KW-0347">Helicase</keyword>
<dbReference type="PANTHER" id="PTHR11070:SF3">
    <property type="entry name" value="DNA 3'-5' HELICASE"/>
    <property type="match status" value="1"/>
</dbReference>
<dbReference type="GO" id="GO:0016787">
    <property type="term" value="F:hydrolase activity"/>
    <property type="evidence" value="ECO:0007669"/>
    <property type="project" value="UniProtKB-KW"/>
</dbReference>
<keyword evidence="2" id="KW-0547">Nucleotide-binding</keyword>